<dbReference type="OMA" id="HISECGT"/>
<protein>
    <recommendedName>
        <fullName evidence="3">Retrotransposon Copia-like N-terminal domain-containing protein</fullName>
    </recommendedName>
</protein>
<dbReference type="OrthoDB" id="1426524at2759"/>
<dbReference type="Gramene" id="ESW25808">
    <property type="protein sequence ID" value="ESW25808"/>
    <property type="gene ID" value="PHAVU_003G067000g"/>
</dbReference>
<accession>V7C8X5</accession>
<name>V7C8X5_PHAVU</name>
<dbReference type="AlphaFoldDB" id="V7C8X5"/>
<dbReference type="EMBL" id="CM002290">
    <property type="protein sequence ID" value="ESW25808.1"/>
    <property type="molecule type" value="Genomic_DNA"/>
</dbReference>
<proteinExistence type="predicted"/>
<dbReference type="Proteomes" id="UP000000226">
    <property type="component" value="Chromosome 3"/>
</dbReference>
<evidence type="ECO:0000313" key="1">
    <source>
        <dbReference type="EMBL" id="ESW25808.1"/>
    </source>
</evidence>
<sequence length="266" mass="30428">MASRRVVSFSRIPTITSKKLNGKNYLSWSASVQLWFLDQGFHDHLEQDGSNVPSNQVEQWKRTDFQLSYFGNLWNPNDWACFLKQRDHDMLSFMNFKHVRDQLLTGHEVSSMESLTTRLFWVPTLQRRNVQEPTESFVMVSTHGRGGRNARGHGEHSFPNKTTNISKIDVVEPKFSEEEYPKYLRLKSNNLAQSSTNHNLSIACISQPVESQSPLIIDSIVSNHISECGTGRLIGEECESRGLYYFGNSPHVSCFSTPSAKFYMIV</sequence>
<reference evidence="2" key="1">
    <citation type="journal article" date="2014" name="Nat. Genet.">
        <title>A reference genome for common bean and genome-wide analysis of dual domestications.</title>
        <authorList>
            <person name="Schmutz J."/>
            <person name="McClean P.E."/>
            <person name="Mamidi S."/>
            <person name="Wu G.A."/>
            <person name="Cannon S.B."/>
            <person name="Grimwood J."/>
            <person name="Jenkins J."/>
            <person name="Shu S."/>
            <person name="Song Q."/>
            <person name="Chavarro C."/>
            <person name="Torres-Torres M."/>
            <person name="Geffroy V."/>
            <person name="Moghaddam S.M."/>
            <person name="Gao D."/>
            <person name="Abernathy B."/>
            <person name="Barry K."/>
            <person name="Blair M."/>
            <person name="Brick M.A."/>
            <person name="Chovatia M."/>
            <person name="Gepts P."/>
            <person name="Goodstein D.M."/>
            <person name="Gonzales M."/>
            <person name="Hellsten U."/>
            <person name="Hyten D.L."/>
            <person name="Jia G."/>
            <person name="Kelly J.D."/>
            <person name="Kudrna D."/>
            <person name="Lee R."/>
            <person name="Richard M.M."/>
            <person name="Miklas P.N."/>
            <person name="Osorno J.M."/>
            <person name="Rodrigues J."/>
            <person name="Thareau V."/>
            <person name="Urrea C.A."/>
            <person name="Wang M."/>
            <person name="Yu Y."/>
            <person name="Zhang M."/>
            <person name="Wing R.A."/>
            <person name="Cregan P.B."/>
            <person name="Rokhsar D.S."/>
            <person name="Jackson S.A."/>
        </authorList>
    </citation>
    <scope>NUCLEOTIDE SEQUENCE [LARGE SCALE GENOMIC DNA]</scope>
    <source>
        <strain evidence="2">cv. G19833</strain>
    </source>
</reference>
<evidence type="ECO:0008006" key="3">
    <source>
        <dbReference type="Google" id="ProtNLM"/>
    </source>
</evidence>
<organism evidence="1 2">
    <name type="scientific">Phaseolus vulgaris</name>
    <name type="common">Kidney bean</name>
    <name type="synonym">French bean</name>
    <dbReference type="NCBI Taxonomy" id="3885"/>
    <lineage>
        <taxon>Eukaryota</taxon>
        <taxon>Viridiplantae</taxon>
        <taxon>Streptophyta</taxon>
        <taxon>Embryophyta</taxon>
        <taxon>Tracheophyta</taxon>
        <taxon>Spermatophyta</taxon>
        <taxon>Magnoliopsida</taxon>
        <taxon>eudicotyledons</taxon>
        <taxon>Gunneridae</taxon>
        <taxon>Pentapetalae</taxon>
        <taxon>rosids</taxon>
        <taxon>fabids</taxon>
        <taxon>Fabales</taxon>
        <taxon>Fabaceae</taxon>
        <taxon>Papilionoideae</taxon>
        <taxon>50 kb inversion clade</taxon>
        <taxon>NPAAA clade</taxon>
        <taxon>indigoferoid/millettioid clade</taxon>
        <taxon>Phaseoleae</taxon>
        <taxon>Phaseolus</taxon>
    </lineage>
</organism>
<evidence type="ECO:0000313" key="2">
    <source>
        <dbReference type="Proteomes" id="UP000000226"/>
    </source>
</evidence>
<gene>
    <name evidence="1" type="ORF">PHAVU_003G067000g</name>
</gene>
<keyword evidence="2" id="KW-1185">Reference proteome</keyword>